<gene>
    <name evidence="2" type="ORF">B0T26DRAFT_712063</name>
</gene>
<evidence type="ECO:0000313" key="3">
    <source>
        <dbReference type="Proteomes" id="UP001172101"/>
    </source>
</evidence>
<accession>A0AA40ALS2</accession>
<sequence length="95" mass="10530">MRRILEVLRLSSLGIVGSSCADLAVLDTSFWPRYPSSAFALRWLVERMELAASATQSRHCRERDGSGVEKRRPDGMGMGWSDVVVGNGWIVQHGP</sequence>
<dbReference type="AlphaFoldDB" id="A0AA40ALS2"/>
<dbReference type="Proteomes" id="UP001172101">
    <property type="component" value="Unassembled WGS sequence"/>
</dbReference>
<comment type="caution">
    <text evidence="2">The sequence shown here is derived from an EMBL/GenBank/DDBJ whole genome shotgun (WGS) entry which is preliminary data.</text>
</comment>
<protein>
    <submittedName>
        <fullName evidence="2">Uncharacterized protein</fullName>
    </submittedName>
</protein>
<dbReference type="EMBL" id="JAUIRO010000004">
    <property type="protein sequence ID" value="KAK0718154.1"/>
    <property type="molecule type" value="Genomic_DNA"/>
</dbReference>
<keyword evidence="3" id="KW-1185">Reference proteome</keyword>
<dbReference type="PROSITE" id="PS51257">
    <property type="entry name" value="PROKAR_LIPOPROTEIN"/>
    <property type="match status" value="1"/>
</dbReference>
<evidence type="ECO:0000256" key="1">
    <source>
        <dbReference type="SAM" id="MobiDB-lite"/>
    </source>
</evidence>
<feature type="region of interest" description="Disordered" evidence="1">
    <location>
        <begin position="59"/>
        <end position="79"/>
    </location>
</feature>
<reference evidence="2" key="1">
    <citation type="submission" date="2023-06" db="EMBL/GenBank/DDBJ databases">
        <title>Genome-scale phylogeny and comparative genomics of the fungal order Sordariales.</title>
        <authorList>
            <consortium name="Lawrence Berkeley National Laboratory"/>
            <person name="Hensen N."/>
            <person name="Bonometti L."/>
            <person name="Westerberg I."/>
            <person name="Brannstrom I.O."/>
            <person name="Guillou S."/>
            <person name="Cros-Aarteil S."/>
            <person name="Calhoun S."/>
            <person name="Haridas S."/>
            <person name="Kuo A."/>
            <person name="Mondo S."/>
            <person name="Pangilinan J."/>
            <person name="Riley R."/>
            <person name="LaButti K."/>
            <person name="Andreopoulos B."/>
            <person name="Lipzen A."/>
            <person name="Chen C."/>
            <person name="Yanf M."/>
            <person name="Daum C."/>
            <person name="Ng V."/>
            <person name="Clum A."/>
            <person name="Steindorff A."/>
            <person name="Ohm R."/>
            <person name="Martin F."/>
            <person name="Silar P."/>
            <person name="Natvig D."/>
            <person name="Lalanne C."/>
            <person name="Gautier V."/>
            <person name="Ament-velasquez S.L."/>
            <person name="Kruys A."/>
            <person name="Hutchinson M.I."/>
            <person name="Powell A.J."/>
            <person name="Barry K."/>
            <person name="Miller A.N."/>
            <person name="Grigoriev I.V."/>
            <person name="Debuchy R."/>
            <person name="Gladieux P."/>
            <person name="Thoren M.H."/>
            <person name="Johannesson H."/>
        </authorList>
    </citation>
    <scope>NUCLEOTIDE SEQUENCE</scope>
    <source>
        <strain evidence="2">SMH2392-1A</strain>
    </source>
</reference>
<proteinExistence type="predicted"/>
<evidence type="ECO:0000313" key="2">
    <source>
        <dbReference type="EMBL" id="KAK0718154.1"/>
    </source>
</evidence>
<feature type="compositionally biased region" description="Basic and acidic residues" evidence="1">
    <location>
        <begin position="59"/>
        <end position="74"/>
    </location>
</feature>
<organism evidence="2 3">
    <name type="scientific">Lasiosphaeria miniovina</name>
    <dbReference type="NCBI Taxonomy" id="1954250"/>
    <lineage>
        <taxon>Eukaryota</taxon>
        <taxon>Fungi</taxon>
        <taxon>Dikarya</taxon>
        <taxon>Ascomycota</taxon>
        <taxon>Pezizomycotina</taxon>
        <taxon>Sordariomycetes</taxon>
        <taxon>Sordariomycetidae</taxon>
        <taxon>Sordariales</taxon>
        <taxon>Lasiosphaeriaceae</taxon>
        <taxon>Lasiosphaeria</taxon>
    </lineage>
</organism>
<dbReference type="GeneID" id="85325337"/>
<dbReference type="RefSeq" id="XP_060296947.1">
    <property type="nucleotide sequence ID" value="XM_060442067.1"/>
</dbReference>
<name>A0AA40ALS2_9PEZI</name>